<dbReference type="EMBL" id="CAFBAA010000045">
    <property type="protein sequence ID" value="CAB4845070.1"/>
    <property type="molecule type" value="Genomic_DNA"/>
</dbReference>
<accession>A0A6J6PWW0</accession>
<reference evidence="4" key="1">
    <citation type="submission" date="2020-05" db="EMBL/GenBank/DDBJ databases">
        <authorList>
            <person name="Chiriac C."/>
            <person name="Salcher M."/>
            <person name="Ghai R."/>
            <person name="Kavagutti S V."/>
        </authorList>
    </citation>
    <scope>NUCLEOTIDE SEQUENCE</scope>
</reference>
<proteinExistence type="inferred from homology"/>
<evidence type="ECO:0000313" key="5">
    <source>
        <dbReference type="EMBL" id="CAB4845070.1"/>
    </source>
</evidence>
<evidence type="ECO:0000256" key="2">
    <source>
        <dbReference type="ARBA" id="ARBA00022801"/>
    </source>
</evidence>
<dbReference type="EMBL" id="CAFBRC010000039">
    <property type="protein sequence ID" value="CAB5075124.1"/>
    <property type="molecule type" value="Genomic_DNA"/>
</dbReference>
<evidence type="ECO:0000313" key="3">
    <source>
        <dbReference type="EMBL" id="CAB4685644.1"/>
    </source>
</evidence>
<evidence type="ECO:0000256" key="1">
    <source>
        <dbReference type="ARBA" id="ARBA00006096"/>
    </source>
</evidence>
<dbReference type="Gene3D" id="3.40.710.10">
    <property type="entry name" value="DD-peptidase/beta-lactamase superfamily"/>
    <property type="match status" value="1"/>
</dbReference>
<dbReference type="PANTHER" id="PTHR30023:SF0">
    <property type="entry name" value="PENICILLIN-SENSITIVE CARBOXYPEPTIDASE A"/>
    <property type="match status" value="1"/>
</dbReference>
<protein>
    <submittedName>
        <fullName evidence="4">Unannotated protein</fullName>
    </submittedName>
</protein>
<dbReference type="InterPro" id="IPR012338">
    <property type="entry name" value="Beta-lactam/transpept-like"/>
</dbReference>
<dbReference type="EMBL" id="CAEZXB010000038">
    <property type="protein sequence ID" value="CAB4685644.1"/>
    <property type="molecule type" value="Genomic_DNA"/>
</dbReference>
<sequence length="282" mass="28816">MDAFKRAIAAAVSLLLLVACSATDSATESLPQVKASVEPPPPPAISPDQLSKIIDPLLSNPQLGKSVGLAVVDVATGQLLYDTGGTFIPASTAKLFTGAALLLTFDSHIPVTTKEGKSVDLGTELGRVLAESDNEGAKALAKLLPKPATDMLIFELPELDLSETVLEDPAGLSRKNKTSPRALASLLALAWNNPRLAALVAGLPVSGESGTMKKRAANEPGSLLAKTGTLSGVNALAGIFQTSAGRAVAFAILADAVPIEPGGTDKARKAIDQIATALVNAN</sequence>
<dbReference type="PRINTS" id="PR00922">
    <property type="entry name" value="DADACBPTASE3"/>
</dbReference>
<evidence type="ECO:0000313" key="6">
    <source>
        <dbReference type="EMBL" id="CAB5075124.1"/>
    </source>
</evidence>
<dbReference type="GO" id="GO:0004185">
    <property type="term" value="F:serine-type carboxypeptidase activity"/>
    <property type="evidence" value="ECO:0007669"/>
    <property type="project" value="InterPro"/>
</dbReference>
<dbReference type="SUPFAM" id="SSF56601">
    <property type="entry name" value="beta-lactamase/transpeptidase-like"/>
    <property type="match status" value="1"/>
</dbReference>
<dbReference type="InterPro" id="IPR000667">
    <property type="entry name" value="Peptidase_S13"/>
</dbReference>
<dbReference type="Pfam" id="PF02113">
    <property type="entry name" value="Peptidase_S13"/>
    <property type="match status" value="2"/>
</dbReference>
<comment type="similarity">
    <text evidence="1">Belongs to the peptidase S13 family.</text>
</comment>
<organism evidence="4">
    <name type="scientific">freshwater metagenome</name>
    <dbReference type="NCBI Taxonomy" id="449393"/>
    <lineage>
        <taxon>unclassified sequences</taxon>
        <taxon>metagenomes</taxon>
        <taxon>ecological metagenomes</taxon>
    </lineage>
</organism>
<gene>
    <name evidence="3" type="ORF">UFOPK2342_01465</name>
    <name evidence="4" type="ORF">UFOPK2423_01293</name>
    <name evidence="5" type="ORF">UFOPK3266_01389</name>
    <name evidence="6" type="ORF">UFOPK4367_00729</name>
</gene>
<name>A0A6J6PWW0_9ZZZZ</name>
<dbReference type="PANTHER" id="PTHR30023">
    <property type="entry name" value="D-ALANYL-D-ALANINE CARBOXYPEPTIDASE"/>
    <property type="match status" value="1"/>
</dbReference>
<evidence type="ECO:0000313" key="4">
    <source>
        <dbReference type="EMBL" id="CAB4703219.1"/>
    </source>
</evidence>
<keyword evidence="2" id="KW-0378">Hydrolase</keyword>
<dbReference type="GO" id="GO:0000270">
    <property type="term" value="P:peptidoglycan metabolic process"/>
    <property type="evidence" value="ECO:0007669"/>
    <property type="project" value="TreeGrafter"/>
</dbReference>
<dbReference type="AlphaFoldDB" id="A0A6J6PWW0"/>
<dbReference type="GO" id="GO:0006508">
    <property type="term" value="P:proteolysis"/>
    <property type="evidence" value="ECO:0007669"/>
    <property type="project" value="InterPro"/>
</dbReference>
<dbReference type="PROSITE" id="PS51257">
    <property type="entry name" value="PROKAR_LIPOPROTEIN"/>
    <property type="match status" value="1"/>
</dbReference>
<dbReference type="EMBL" id="CAEZXN010000035">
    <property type="protein sequence ID" value="CAB4703219.1"/>
    <property type="molecule type" value="Genomic_DNA"/>
</dbReference>